<dbReference type="GO" id="GO:0005694">
    <property type="term" value="C:chromosome"/>
    <property type="evidence" value="ECO:0007669"/>
    <property type="project" value="TreeGrafter"/>
</dbReference>
<dbReference type="InterPro" id="IPR018936">
    <property type="entry name" value="PI3/4_kinase_CS"/>
</dbReference>
<evidence type="ECO:0000256" key="12">
    <source>
        <dbReference type="ARBA" id="ARBA00024420"/>
    </source>
</evidence>
<evidence type="ECO:0000256" key="10">
    <source>
        <dbReference type="ARBA" id="ARBA00023204"/>
    </source>
</evidence>
<organism evidence="16 17">
    <name type="scientific">Gadus morhua</name>
    <name type="common">Atlantic cod</name>
    <dbReference type="NCBI Taxonomy" id="8049"/>
    <lineage>
        <taxon>Eukaryota</taxon>
        <taxon>Metazoa</taxon>
        <taxon>Chordata</taxon>
        <taxon>Craniata</taxon>
        <taxon>Vertebrata</taxon>
        <taxon>Euteleostomi</taxon>
        <taxon>Actinopterygii</taxon>
        <taxon>Neopterygii</taxon>
        <taxon>Teleostei</taxon>
        <taxon>Neoteleostei</taxon>
        <taxon>Acanthomorphata</taxon>
        <taxon>Zeiogadaria</taxon>
        <taxon>Gadariae</taxon>
        <taxon>Gadiformes</taxon>
        <taxon>Gadoidei</taxon>
        <taxon>Gadidae</taxon>
        <taxon>Gadus</taxon>
    </lineage>
</organism>
<dbReference type="InterPro" id="IPR000403">
    <property type="entry name" value="PI3/4_kinase_cat_dom"/>
</dbReference>
<protein>
    <recommendedName>
        <fullName evidence="12">Serine/threonine-protein kinase ATR</fullName>
        <ecNumber evidence="3">2.7.11.1</ecNumber>
    </recommendedName>
</protein>
<dbReference type="GO" id="GO:0005634">
    <property type="term" value="C:nucleus"/>
    <property type="evidence" value="ECO:0007669"/>
    <property type="project" value="UniProtKB-SubCell"/>
</dbReference>
<dbReference type="InterPro" id="IPR036940">
    <property type="entry name" value="PI3/4_kinase_cat_sf"/>
</dbReference>
<dbReference type="Pfam" id="PF02259">
    <property type="entry name" value="FAT"/>
    <property type="match status" value="1"/>
</dbReference>
<evidence type="ECO:0000256" key="2">
    <source>
        <dbReference type="ARBA" id="ARBA00010769"/>
    </source>
</evidence>
<dbReference type="Gene3D" id="1.25.10.10">
    <property type="entry name" value="Leucine-rich Repeat Variant"/>
    <property type="match status" value="2"/>
</dbReference>
<dbReference type="InterPro" id="IPR012993">
    <property type="entry name" value="UME"/>
</dbReference>
<dbReference type="Gene3D" id="3.30.1010.10">
    <property type="entry name" value="Phosphatidylinositol 3-kinase Catalytic Subunit, Chain A, domain 4"/>
    <property type="match status" value="1"/>
</dbReference>
<evidence type="ECO:0000256" key="3">
    <source>
        <dbReference type="ARBA" id="ARBA00012513"/>
    </source>
</evidence>
<dbReference type="Gene3D" id="1.10.1070.11">
    <property type="entry name" value="Phosphatidylinositol 3-/4-kinase, catalytic domain"/>
    <property type="match status" value="1"/>
</dbReference>
<evidence type="ECO:0000256" key="9">
    <source>
        <dbReference type="ARBA" id="ARBA00022840"/>
    </source>
</evidence>
<keyword evidence="4" id="KW-0723">Serine/threonine-protein kinase</keyword>
<dbReference type="GeneTree" id="ENSGT00940000155714"/>
<dbReference type="Pfam" id="PF23593">
    <property type="entry name" value="HEAT_ATR"/>
    <property type="match status" value="1"/>
</dbReference>
<keyword evidence="11" id="KW-0539">Nucleus</keyword>
<dbReference type="InterPro" id="IPR056802">
    <property type="entry name" value="ATR-like_M-HEAT"/>
</dbReference>
<evidence type="ECO:0000256" key="7">
    <source>
        <dbReference type="ARBA" id="ARBA00022763"/>
    </source>
</evidence>
<evidence type="ECO:0000259" key="14">
    <source>
        <dbReference type="PROSITE" id="PS51189"/>
    </source>
</evidence>
<dbReference type="Pfam" id="PF08064">
    <property type="entry name" value="UME"/>
    <property type="match status" value="1"/>
</dbReference>
<keyword evidence="5" id="KW-0808">Transferase</keyword>
<evidence type="ECO:0000256" key="1">
    <source>
        <dbReference type="ARBA" id="ARBA00004123"/>
    </source>
</evidence>
<reference evidence="16" key="2">
    <citation type="submission" date="2025-09" db="UniProtKB">
        <authorList>
            <consortium name="Ensembl"/>
        </authorList>
    </citation>
    <scope>IDENTIFICATION</scope>
</reference>
<dbReference type="PROSITE" id="PS51190">
    <property type="entry name" value="FATC"/>
    <property type="match status" value="1"/>
</dbReference>
<accession>A0A8C5D2X0</accession>
<dbReference type="PANTHER" id="PTHR11139:SF69">
    <property type="entry name" value="SERINE_THREONINE-PROTEIN KINASE ATR"/>
    <property type="match status" value="1"/>
</dbReference>
<comment type="similarity">
    <text evidence="2">Belongs to the PI3/PI4-kinase family. ATM subfamily.</text>
</comment>
<dbReference type="InterPro" id="IPR003151">
    <property type="entry name" value="PIK-rel_kinase_FAT"/>
</dbReference>
<dbReference type="Pfam" id="PF25030">
    <property type="entry name" value="M-HEAT_ATR"/>
    <property type="match status" value="1"/>
</dbReference>
<feature type="domain" description="FATC" evidence="15">
    <location>
        <begin position="2203"/>
        <end position="2235"/>
    </location>
</feature>
<proteinExistence type="inferred from homology"/>
<dbReference type="CDD" id="cd00892">
    <property type="entry name" value="PIKKc_ATR"/>
    <property type="match status" value="1"/>
</dbReference>
<dbReference type="SMART" id="SM00146">
    <property type="entry name" value="PI3Kc"/>
    <property type="match status" value="1"/>
</dbReference>
<keyword evidence="10" id="KW-0234">DNA repair</keyword>
<dbReference type="PROSITE" id="PS50290">
    <property type="entry name" value="PI3_4_KINASE_3"/>
    <property type="match status" value="1"/>
</dbReference>
<dbReference type="Pfam" id="PF00454">
    <property type="entry name" value="PI3_PI4_kinase"/>
    <property type="match status" value="1"/>
</dbReference>
<keyword evidence="9" id="KW-0067">ATP-binding</keyword>
<dbReference type="InterPro" id="IPR003152">
    <property type="entry name" value="FATC_dom"/>
</dbReference>
<dbReference type="Ensembl" id="ENSGMOT00000030149.1">
    <property type="protein sequence ID" value="ENSGMOP00000068574.1"/>
    <property type="gene ID" value="ENSGMOG00000012865.2"/>
</dbReference>
<dbReference type="InterPro" id="IPR057564">
    <property type="entry name" value="HEAT_ATR"/>
</dbReference>
<dbReference type="SUPFAM" id="SSF48452">
    <property type="entry name" value="TPR-like"/>
    <property type="match status" value="1"/>
</dbReference>
<keyword evidence="6" id="KW-0547">Nucleotide-binding</keyword>
<evidence type="ECO:0000313" key="16">
    <source>
        <dbReference type="Ensembl" id="ENSGMOP00000068574.1"/>
    </source>
</evidence>
<feature type="domain" description="FAT" evidence="14">
    <location>
        <begin position="1233"/>
        <end position="1779"/>
    </location>
</feature>
<evidence type="ECO:0000256" key="4">
    <source>
        <dbReference type="ARBA" id="ARBA00022527"/>
    </source>
</evidence>
<sequence length="2235" mass="250270">KKMEGLEMSAMIPALQELASASPSEYNNAVQKPRQILCQFIDRILTDVDVVALGLNKKSTSEPACVMLLDFVQHIIKSSSLMFANPACRGAEYADTTQSCMEFSRWVVGRMLRVAASPDCDVIHPPVSAVLCSLLHTLRVRAPVLFGRVTDELLGLCQDLCDVLQDGARWPVTLQRFRVPGAPSAAQLAPHLAPCPPLVLPSQAALESLVAVVMGVMTDALRGVVSQRALAVTWETACFVLAHGGCGPRLRPIAMAMLQRLVELAGVQERQGHELFGAYLQLLETHFHPDPGAAGPRAYGGELLGLTRAVFQPLGGSWQRAPTLEPVHLAQLLDCVCALAVAGLRLGSEVSQSLCVIFGFLLSVAPGYEGAALIRRQRVTEVCRRLVCTVGTESQAEVRSFPLPACLSGCLSVFPVVWPCRHGSRTFRLCFFFLIVGGDSDSQAILSALIGLIEDPDPVVRTCFGQSVCFLLAEPDPSPQYAIVSEVAASGSLVSFSLLRLLHCLLSKSSSVSVAAYTQIRALASAKGLRLQTLFSQYKNPICQFLVESLHSRHVSALRSTPDQSSESANQRELALDILAQIAHAFDFPDLHRFLTRTLQVLLPYLAAKASATGSALIRTLANELKANRREILINNFKYIFSHLVCSCTKGELEKAFHYLQSETEIELGSLLRQDFQGLHNELLLRLGEHYQQVFNGLAILSSFASNADPYQGPRDTSPEHMANYLQPKLLGILAFFNMQLLSSSAGEKDRKKLALTSVMALMRLIGSRHISSVRVKMMTTLRTGLRYREDFPLLCCQTWECFVKSVEPTHLGPLLSHVIVALLPLIPLQPRETTAIIRFLILDNREVVQDYLHEIYFLPEHPELKDIHTVLQEYKKLTSSSSDLAAALQLSMRAVQHENVDVRIHALTSLRDMMHSKQAWLLRQVCASEAVEPVISSLVGVLLKGCQDSSPEARLLCGECLGELGAVDPGRLDLSHSHTHGDRNPFVSGVDDPNFAYELLTELTRTFLAYADDVRAQDSAAYGMQELLSVFKCCEGRTDSPGRRLWKRFPEQVQEILEPHLNSRYKSSQKVVNWSKMKKPVYLSSRGNKFSDWSATWAGYLISKVRHELASKVFTCCSFIIKHDYKVTIYLLPHILLHMLLGCTPAEQQEVTDELLAVLTECEGRGGVRVQENASSLSQLSTQTVFSMLAHLTQWSRHILSSKPKDSGKNRNTVSGEYQRVVAFLKGIPQDVLARASLRSKAYTRALMHFETHILESKESVQDHLTFLQTLYAAMHEPDGVRGVNALRREEPSLREQILEHESIGLLRDATACYDRAIELEPEQIGHYHGMMTSMLGLGQLSSVITQLNGVLTNRPQWKLELNSYRVEAAWRLSKWDLLQDYLSADSSSNTWGVRLGQMLLAAKQQDSAAFYEKLKVVRKEQVVPLSAASYECGTYQRGYEYIVRLHMLSELEHTFTELQKQRQDSTPSLSQLPPHWSDRLEMTQNSFRAKEPILALRRALLSLGSGPMCEEMVGECWLQSARVARKAGHHQTAFNALLNGEKTHQAELLTEKAKWLWCKGDVHQALIVLQKGVAQCFPDDQPLTHPRLLQTKGKAMLLIGRFMEETANFESNAIMKAYKDVTTLLPEWEDGNFYLAKYYDKVMPMVTDNKLEKQGNLIRYIVTYFGKALQFGNQYIYQAMPRMLSLWLDFGAKVYEVEKAGRVDRQMRQELAKINAAVSENCANLAPYQFLTAFSQLISRVCHSSSEVFGVLNTIVAKVLLAYPQQAMWLMTAVSKSSYPTRMNRCDEILKTAVNLKQSLAKFIGDVNRLTDKLLELCNKPVDGNSASLSMGVHFKQLKRLVEEPTFSQILIPLQAVLIPTLPSTGGANTQHDAFPGHWAYLAGFEDSIEILASLQKPKKIGLKGSDGRSYTMMCKPKDDLRKDCRLMEFNCLINKCLRKDAESRRRELRICTYAVIPLNEECGIIEWVNNTAGLRHILTKLYKERGVYLSGKDLRKLILPKTAPFEEKLRIHKEVLLPRHPPVFHEWFLRTFPDPTSWYSSRSAYCRSTALMSMVGYILGLGDRHGENILFDSLTGECLHVDFNCLFNKGETFDVPEVVPFRLTHNMVHAMGPMGPEGLFRQACEVTLRLMRDQREPLMSVLKTFLHDPLVEWSKPAKGLVKTQASETGEIVNEKAKTHVCDIEQRLQGVIKSRNKVLGLPLSIEGHVHYLIQEATDDKLLCQMYLGWGPYL</sequence>
<dbReference type="SUPFAM" id="SSF48371">
    <property type="entry name" value="ARM repeat"/>
    <property type="match status" value="1"/>
</dbReference>
<feature type="domain" description="PI3K/PI4K catalytic" evidence="13">
    <location>
        <begin position="1887"/>
        <end position="2195"/>
    </location>
</feature>
<dbReference type="PANTHER" id="PTHR11139">
    <property type="entry name" value="ATAXIA TELANGIECTASIA MUTATED ATM -RELATED"/>
    <property type="match status" value="1"/>
</dbReference>
<dbReference type="PROSITE" id="PS00916">
    <property type="entry name" value="PI3_4_KINASE_2"/>
    <property type="match status" value="1"/>
</dbReference>
<dbReference type="Pfam" id="PF02260">
    <property type="entry name" value="FATC"/>
    <property type="match status" value="1"/>
</dbReference>
<dbReference type="InterPro" id="IPR050517">
    <property type="entry name" value="DDR_Repair_Kinase"/>
</dbReference>
<keyword evidence="8" id="KW-0418">Kinase</keyword>
<dbReference type="SUPFAM" id="SSF56112">
    <property type="entry name" value="Protein kinase-like (PK-like)"/>
    <property type="match status" value="1"/>
</dbReference>
<dbReference type="GO" id="GO:0006281">
    <property type="term" value="P:DNA repair"/>
    <property type="evidence" value="ECO:0007669"/>
    <property type="project" value="UniProtKB-KW"/>
</dbReference>
<dbReference type="SMART" id="SM01343">
    <property type="entry name" value="FATC"/>
    <property type="match status" value="1"/>
</dbReference>
<reference evidence="16" key="1">
    <citation type="submission" date="2025-08" db="UniProtKB">
        <authorList>
            <consortium name="Ensembl"/>
        </authorList>
    </citation>
    <scope>IDENTIFICATION</scope>
</reference>
<dbReference type="GO" id="GO:0000723">
    <property type="term" value="P:telomere maintenance"/>
    <property type="evidence" value="ECO:0007669"/>
    <property type="project" value="TreeGrafter"/>
</dbReference>
<dbReference type="EC" id="2.7.11.1" evidence="3"/>
<dbReference type="GO" id="GO:0000077">
    <property type="term" value="P:DNA damage checkpoint signaling"/>
    <property type="evidence" value="ECO:0007669"/>
    <property type="project" value="TreeGrafter"/>
</dbReference>
<dbReference type="Pfam" id="PF25032">
    <property type="entry name" value="N-HEAT_ATR"/>
    <property type="match status" value="1"/>
</dbReference>
<dbReference type="InterPro" id="IPR011990">
    <property type="entry name" value="TPR-like_helical_dom_sf"/>
</dbReference>
<dbReference type="InterPro" id="IPR011009">
    <property type="entry name" value="Kinase-like_dom_sf"/>
</dbReference>
<dbReference type="SMART" id="SM00802">
    <property type="entry name" value="UME"/>
    <property type="match status" value="1"/>
</dbReference>
<dbReference type="InterPro" id="IPR014009">
    <property type="entry name" value="PIK_FAT"/>
</dbReference>
<dbReference type="PROSITE" id="PS51189">
    <property type="entry name" value="FAT"/>
    <property type="match status" value="1"/>
</dbReference>
<dbReference type="GO" id="GO:0005524">
    <property type="term" value="F:ATP binding"/>
    <property type="evidence" value="ECO:0007669"/>
    <property type="project" value="UniProtKB-KW"/>
</dbReference>
<evidence type="ECO:0000256" key="6">
    <source>
        <dbReference type="ARBA" id="ARBA00022741"/>
    </source>
</evidence>
<dbReference type="InterPro" id="IPR056803">
    <property type="entry name" value="ATR-like_N-HEAT"/>
</dbReference>
<keyword evidence="7" id="KW-0227">DNA damage</keyword>
<evidence type="ECO:0000256" key="8">
    <source>
        <dbReference type="ARBA" id="ARBA00022777"/>
    </source>
</evidence>
<evidence type="ECO:0000259" key="15">
    <source>
        <dbReference type="PROSITE" id="PS51190"/>
    </source>
</evidence>
<name>A0A8C5D2X0_GADMO</name>
<dbReference type="InterPro" id="IPR016024">
    <property type="entry name" value="ARM-type_fold"/>
</dbReference>
<evidence type="ECO:0000313" key="17">
    <source>
        <dbReference type="Proteomes" id="UP000694546"/>
    </source>
</evidence>
<evidence type="ECO:0000256" key="5">
    <source>
        <dbReference type="ARBA" id="ARBA00022679"/>
    </source>
</evidence>
<dbReference type="Gene3D" id="1.25.40.10">
    <property type="entry name" value="Tetratricopeptide repeat domain"/>
    <property type="match status" value="1"/>
</dbReference>
<keyword evidence="17" id="KW-1185">Reference proteome</keyword>
<dbReference type="Proteomes" id="UP000694546">
    <property type="component" value="Chromosome 5"/>
</dbReference>
<evidence type="ECO:0000259" key="13">
    <source>
        <dbReference type="PROSITE" id="PS50290"/>
    </source>
</evidence>
<dbReference type="InterPro" id="IPR011989">
    <property type="entry name" value="ARM-like"/>
</dbReference>
<comment type="subcellular location">
    <subcellularLocation>
        <location evidence="1">Nucleus</location>
    </subcellularLocation>
</comment>
<dbReference type="GO" id="GO:0004674">
    <property type="term" value="F:protein serine/threonine kinase activity"/>
    <property type="evidence" value="ECO:0007669"/>
    <property type="project" value="UniProtKB-KW"/>
</dbReference>
<evidence type="ECO:0000256" key="11">
    <source>
        <dbReference type="ARBA" id="ARBA00023242"/>
    </source>
</evidence>